<reference evidence="1 2" key="2">
    <citation type="journal article" date="2012" name="Open Biol.">
        <title>Characteristics of nucleosomes and linker DNA regions on the genome of the basidiomycete Mixia osmundae revealed by mono- and dinucleosome mapping.</title>
        <authorList>
            <person name="Nishida H."/>
            <person name="Kondo S."/>
            <person name="Matsumoto T."/>
            <person name="Suzuki Y."/>
            <person name="Yoshikawa H."/>
            <person name="Taylor T.D."/>
            <person name="Sugiyama J."/>
        </authorList>
    </citation>
    <scope>NUCLEOTIDE SEQUENCE [LARGE SCALE GENOMIC DNA]</scope>
    <source>
        <strain evidence="2">CBS 9802 / IAM 14324 / JCM 22182 / KY 12970</strain>
    </source>
</reference>
<comment type="caution">
    <text evidence="1">The sequence shown here is derived from an EMBL/GenBank/DDBJ whole genome shotgun (WGS) entry which is preliminary data.</text>
</comment>
<proteinExistence type="predicted"/>
<name>G7DUU0_MIXOS</name>
<evidence type="ECO:0000313" key="2">
    <source>
        <dbReference type="Proteomes" id="UP000009131"/>
    </source>
</evidence>
<keyword evidence="2" id="KW-1185">Reference proteome</keyword>
<protein>
    <submittedName>
        <fullName evidence="1">Uncharacterized protein</fullName>
    </submittedName>
</protein>
<dbReference type="AlphaFoldDB" id="G7DUU0"/>
<evidence type="ECO:0000313" key="1">
    <source>
        <dbReference type="EMBL" id="GAA94350.1"/>
    </source>
</evidence>
<gene>
    <name evidence="1" type="primary">Mo01001</name>
    <name evidence="1" type="ORF">E5Q_01001</name>
</gene>
<reference evidence="1 2" key="1">
    <citation type="journal article" date="2011" name="J. Gen. Appl. Microbiol.">
        <title>Draft genome sequencing of the enigmatic basidiomycete Mixia osmundae.</title>
        <authorList>
            <person name="Nishida H."/>
            <person name="Nagatsuka Y."/>
            <person name="Sugiyama J."/>
        </authorList>
    </citation>
    <scope>NUCLEOTIDE SEQUENCE [LARGE SCALE GENOMIC DNA]</scope>
    <source>
        <strain evidence="2">CBS 9802 / IAM 14324 / JCM 22182 / KY 12970</strain>
    </source>
</reference>
<organism evidence="1 2">
    <name type="scientific">Mixia osmundae (strain CBS 9802 / IAM 14324 / JCM 22182 / KY 12970)</name>
    <dbReference type="NCBI Taxonomy" id="764103"/>
    <lineage>
        <taxon>Eukaryota</taxon>
        <taxon>Fungi</taxon>
        <taxon>Dikarya</taxon>
        <taxon>Basidiomycota</taxon>
        <taxon>Pucciniomycotina</taxon>
        <taxon>Mixiomycetes</taxon>
        <taxon>Mixiales</taxon>
        <taxon>Mixiaceae</taxon>
        <taxon>Mixia</taxon>
    </lineage>
</organism>
<dbReference type="RefSeq" id="XP_014565998.1">
    <property type="nucleotide sequence ID" value="XM_014710512.1"/>
</dbReference>
<dbReference type="InParanoid" id="G7DUU0"/>
<sequence length="96" mass="10153">MSTDLISNSDVYPSTTLTRSGLLSSPARDLVQSLTSRPAIACEKSTVGDASSCAYLNRFLHALSDLEAASLSVDCIDPKPGVTSKLQRILLVPSKV</sequence>
<dbReference type="EMBL" id="BABT02000032">
    <property type="protein sequence ID" value="GAA94350.1"/>
    <property type="molecule type" value="Genomic_DNA"/>
</dbReference>
<dbReference type="HOGENOM" id="CLU_2360190_0_0_1"/>
<dbReference type="Proteomes" id="UP000009131">
    <property type="component" value="Unassembled WGS sequence"/>
</dbReference>
<accession>G7DUU0</accession>